<feature type="region of interest" description="Disordered" evidence="1">
    <location>
        <begin position="636"/>
        <end position="656"/>
    </location>
</feature>
<feature type="region of interest" description="Disordered" evidence="1">
    <location>
        <begin position="668"/>
        <end position="703"/>
    </location>
</feature>
<evidence type="ECO:0000313" key="3">
    <source>
        <dbReference type="Proteomes" id="UP001212997"/>
    </source>
</evidence>
<dbReference type="PANTHER" id="PTHR38134:SF2">
    <property type="entry name" value="GALACTOKINASE"/>
    <property type="match status" value="1"/>
</dbReference>
<evidence type="ECO:0008006" key="4">
    <source>
        <dbReference type="Google" id="ProtNLM"/>
    </source>
</evidence>
<feature type="compositionally biased region" description="Basic and acidic residues" evidence="1">
    <location>
        <begin position="691"/>
        <end position="703"/>
    </location>
</feature>
<comment type="caution">
    <text evidence="2">The sequence shown here is derived from an EMBL/GenBank/DDBJ whole genome shotgun (WGS) entry which is preliminary data.</text>
</comment>
<dbReference type="EMBL" id="JANAWD010000044">
    <property type="protein sequence ID" value="KAJ3489494.1"/>
    <property type="molecule type" value="Genomic_DNA"/>
</dbReference>
<proteinExistence type="predicted"/>
<protein>
    <recommendedName>
        <fullName evidence="4">L-arabinokinase</fullName>
    </recommendedName>
</protein>
<name>A0AAD5VER4_9APHY</name>
<keyword evidence="3" id="KW-1185">Reference proteome</keyword>
<sequence>MVCEATRRRLRFVYYCSGHGYGHATRVSAFACHLLQLSPKPIVHIVSSAPKHVFSDSIAQGALYRCAEIDPVIVQPVAYRVDRQKSVEVLRSFLKKRDNMIFQEQDWLRIVGADCVLSDAAFLGCCAANAAGIPSILITNFSFDSVYSYLSTSYVDQCDDPPSPDPELLQVLSPPRQTLAPDVPIPFDELQPMVDAILSGYRCANLLVRLPGAIPIPSFAKTPSLPSPQWVDHSDRSFTPEVTAHLVDSPSTYQLYPHIPFPDECPINTSPRTIIQAPLLVRSPDPCVWTLHGRRRILDTIGVPSRYHTNGTKILLVSFGGQVFHRPCSRPHSRSGSSAVSPTVSPSRSGPGEIPHREGILHKHGVDASRHSPDFQADALSQALRSTLAKPPSPDPNLQVASPEMAQAEIASTLSRMSSRRFASRHQSQLLIAGAPPVAITASPTIACAPCFTTITTPPSPLMPEPKEMPLLANGYPNALGLEIHEEPEELPSMFPDDTWIAIVCGVSKDWGKENGEELPENFFLAPKDVYMPDLTAIADVLLGKLGYGTVSECVDACTPFVFGTSHLSIRFPSHSNISQSNISASSTVPRPLFIEEYGLRLLLDQEGVGVELSRASYEAGEWASAITQAYEKGKIAKGKKRKEGETGRRKEEGRKLARDVVEWVEQWQAGGKEKPTSTSERGFQNSDVGADGRGEDLDMVRV</sequence>
<dbReference type="Proteomes" id="UP001212997">
    <property type="component" value="Unassembled WGS sequence"/>
</dbReference>
<feature type="compositionally biased region" description="Basic and acidic residues" evidence="1">
    <location>
        <begin position="643"/>
        <end position="656"/>
    </location>
</feature>
<dbReference type="InterPro" id="IPR053205">
    <property type="entry name" value="GHMP_kinase_L-arabinokinase"/>
</dbReference>
<feature type="compositionally biased region" description="Polar residues" evidence="1">
    <location>
        <begin position="334"/>
        <end position="348"/>
    </location>
</feature>
<accession>A0AAD5VER4</accession>
<dbReference type="PANTHER" id="PTHR38134">
    <property type="entry name" value="SLR1395 PROTEIN"/>
    <property type="match status" value="1"/>
</dbReference>
<organism evidence="2 3">
    <name type="scientific">Meripilus lineatus</name>
    <dbReference type="NCBI Taxonomy" id="2056292"/>
    <lineage>
        <taxon>Eukaryota</taxon>
        <taxon>Fungi</taxon>
        <taxon>Dikarya</taxon>
        <taxon>Basidiomycota</taxon>
        <taxon>Agaricomycotina</taxon>
        <taxon>Agaricomycetes</taxon>
        <taxon>Polyporales</taxon>
        <taxon>Meripilaceae</taxon>
        <taxon>Meripilus</taxon>
    </lineage>
</organism>
<feature type="region of interest" description="Disordered" evidence="1">
    <location>
        <begin position="327"/>
        <end position="358"/>
    </location>
</feature>
<evidence type="ECO:0000256" key="1">
    <source>
        <dbReference type="SAM" id="MobiDB-lite"/>
    </source>
</evidence>
<evidence type="ECO:0000313" key="2">
    <source>
        <dbReference type="EMBL" id="KAJ3489494.1"/>
    </source>
</evidence>
<dbReference type="AlphaFoldDB" id="A0AAD5VER4"/>
<feature type="compositionally biased region" description="Polar residues" evidence="1">
    <location>
        <begin position="677"/>
        <end position="688"/>
    </location>
</feature>
<reference evidence="2" key="1">
    <citation type="submission" date="2022-07" db="EMBL/GenBank/DDBJ databases">
        <title>Genome Sequence of Physisporinus lineatus.</title>
        <authorList>
            <person name="Buettner E."/>
        </authorList>
    </citation>
    <scope>NUCLEOTIDE SEQUENCE</scope>
    <source>
        <strain evidence="2">VT162</strain>
    </source>
</reference>
<gene>
    <name evidence="2" type="ORF">NLI96_g2093</name>
</gene>